<protein>
    <recommendedName>
        <fullName evidence="6">Pentatricopeptide repeat-containing protein</fullName>
    </recommendedName>
</protein>
<comment type="similarity">
    <text evidence="1">Belongs to the PPR family. P subfamily.</text>
</comment>
<evidence type="ECO:0000313" key="5">
    <source>
        <dbReference type="Proteomes" id="UP000825729"/>
    </source>
</evidence>
<dbReference type="Pfam" id="PF12854">
    <property type="entry name" value="PPR_1"/>
    <property type="match status" value="1"/>
</dbReference>
<dbReference type="EMBL" id="JAINDJ010000007">
    <property type="protein sequence ID" value="KAG9443183.1"/>
    <property type="molecule type" value="Genomic_DNA"/>
</dbReference>
<dbReference type="InterPro" id="IPR011990">
    <property type="entry name" value="TPR-like_helical_dom_sf"/>
</dbReference>
<name>A0AAV7E2Y2_ARIFI</name>
<reference evidence="4 5" key="1">
    <citation type="submission" date="2021-07" db="EMBL/GenBank/DDBJ databases">
        <title>The Aristolochia fimbriata genome: insights into angiosperm evolution, floral development and chemical biosynthesis.</title>
        <authorList>
            <person name="Jiao Y."/>
        </authorList>
    </citation>
    <scope>NUCLEOTIDE SEQUENCE [LARGE SCALE GENOMIC DNA]</scope>
    <source>
        <strain evidence="4">IBCAS-2021</strain>
        <tissue evidence="4">Leaf</tissue>
    </source>
</reference>
<feature type="repeat" description="PPR" evidence="3">
    <location>
        <begin position="233"/>
        <end position="267"/>
    </location>
</feature>
<evidence type="ECO:0000313" key="4">
    <source>
        <dbReference type="EMBL" id="KAG9443183.1"/>
    </source>
</evidence>
<sequence length="475" mass="53347">MAYSRVSTSFSALRNVHFFYSFSRSIGSNALEGYINLLQQKTPQMNLERSLDQLEARVDSSCVEAILRKSSVDRVLALRFFVWAAQQPYYRHSSLMYSKVSKSLGIPLLSDSLVKLLQTYEEENLRLSIKTFKVILNICRGAKLAHLALQILRKMRELDCRPDTVIYNVVIQLFVDKKDMQTALSLMEEMAVMGLYPDLITYVTMIKGLCDFGRLEEARRLFDEMCLRGCSPNKVVFSALIDGACRAGNLDIALELLGMMENDVFESKPNAVTYTALIKNFCENTQAVEAVKILDHMQSQKCAPNSVTVSTLIDGLVAQNHVHEAYDIADRIAKAQILGPETCYSFLVVALLRVKNIWEAEKVVTKLSENGLKPNGLAISCLIKELCLIKRSLDAFHWLVELVKDDCLLTVDSDLHSVVLVGLSEECHYVEVETLVSEMVERCIRGRDPHLSNAVKQLTDAGNECLALKLRSITG</sequence>
<dbReference type="Pfam" id="PF13041">
    <property type="entry name" value="PPR_2"/>
    <property type="match status" value="2"/>
</dbReference>
<feature type="repeat" description="PPR" evidence="3">
    <location>
        <begin position="163"/>
        <end position="197"/>
    </location>
</feature>
<evidence type="ECO:0008006" key="6">
    <source>
        <dbReference type="Google" id="ProtNLM"/>
    </source>
</evidence>
<dbReference type="AlphaFoldDB" id="A0AAV7E2Y2"/>
<comment type="caution">
    <text evidence="4">The sequence shown here is derived from an EMBL/GenBank/DDBJ whole genome shotgun (WGS) entry which is preliminary data.</text>
</comment>
<keyword evidence="2" id="KW-0677">Repeat</keyword>
<dbReference type="PROSITE" id="PS51375">
    <property type="entry name" value="PPR"/>
    <property type="match status" value="4"/>
</dbReference>
<dbReference type="InterPro" id="IPR002885">
    <property type="entry name" value="PPR_rpt"/>
</dbReference>
<dbReference type="Proteomes" id="UP000825729">
    <property type="component" value="Unassembled WGS sequence"/>
</dbReference>
<dbReference type="Gene3D" id="1.25.40.10">
    <property type="entry name" value="Tetratricopeptide repeat domain"/>
    <property type="match status" value="4"/>
</dbReference>
<feature type="repeat" description="PPR" evidence="3">
    <location>
        <begin position="198"/>
        <end position="232"/>
    </location>
</feature>
<proteinExistence type="inferred from homology"/>
<dbReference type="NCBIfam" id="TIGR00756">
    <property type="entry name" value="PPR"/>
    <property type="match status" value="4"/>
</dbReference>
<evidence type="ECO:0000256" key="3">
    <source>
        <dbReference type="PROSITE-ProRule" id="PRU00708"/>
    </source>
</evidence>
<keyword evidence="5" id="KW-1185">Reference proteome</keyword>
<dbReference type="PANTHER" id="PTHR47936">
    <property type="entry name" value="PPR_LONG DOMAIN-CONTAINING PROTEIN"/>
    <property type="match status" value="1"/>
</dbReference>
<accession>A0AAV7E2Y2</accession>
<organism evidence="4 5">
    <name type="scientific">Aristolochia fimbriata</name>
    <name type="common">White veined hardy Dutchman's pipe vine</name>
    <dbReference type="NCBI Taxonomy" id="158543"/>
    <lineage>
        <taxon>Eukaryota</taxon>
        <taxon>Viridiplantae</taxon>
        <taxon>Streptophyta</taxon>
        <taxon>Embryophyta</taxon>
        <taxon>Tracheophyta</taxon>
        <taxon>Spermatophyta</taxon>
        <taxon>Magnoliopsida</taxon>
        <taxon>Magnoliidae</taxon>
        <taxon>Piperales</taxon>
        <taxon>Aristolochiaceae</taxon>
        <taxon>Aristolochia</taxon>
    </lineage>
</organism>
<evidence type="ECO:0000256" key="2">
    <source>
        <dbReference type="ARBA" id="ARBA00022737"/>
    </source>
</evidence>
<gene>
    <name evidence="4" type="ORF">H6P81_019037</name>
</gene>
<dbReference type="PANTHER" id="PTHR47936:SF1">
    <property type="entry name" value="PENTATRICOPEPTIDE REPEAT-CONTAINING PROTEIN GUN1, CHLOROPLASTIC"/>
    <property type="match status" value="1"/>
</dbReference>
<feature type="repeat" description="PPR" evidence="3">
    <location>
        <begin position="270"/>
        <end position="304"/>
    </location>
</feature>
<evidence type="ECO:0000256" key="1">
    <source>
        <dbReference type="ARBA" id="ARBA00007626"/>
    </source>
</evidence>